<evidence type="ECO:0000313" key="3">
    <source>
        <dbReference type="EMBL" id="RLP07695.1"/>
    </source>
</evidence>
<dbReference type="PROSITE" id="PS51257">
    <property type="entry name" value="PROKAR_LIPOPROTEIN"/>
    <property type="match status" value="1"/>
</dbReference>
<reference evidence="5" key="2">
    <citation type="submission" date="2018-08" db="EMBL/GenBank/DDBJ databases">
        <authorList>
            <person name="Hornung B."/>
        </authorList>
    </citation>
    <scope>NUCLEOTIDE SEQUENCE [LARGE SCALE GENOMIC DNA]</scope>
</reference>
<evidence type="ECO:0000313" key="4">
    <source>
        <dbReference type="EMBL" id="SYZ33669.1"/>
    </source>
</evidence>
<keyword evidence="4" id="KW-0449">Lipoprotein</keyword>
<protein>
    <submittedName>
        <fullName evidence="4">Prokaryotic membrane lipoprotein lipid attachment site profile</fullName>
    </submittedName>
</protein>
<dbReference type="RefSeq" id="WP_119162012.1">
    <property type="nucleotide sequence ID" value="NZ_LR134442.1"/>
</dbReference>
<reference evidence="4" key="1">
    <citation type="submission" date="2018-08" db="EMBL/GenBank/DDBJ databases">
        <authorList>
            <person name="Ferrada E.E."/>
            <person name="Latorre B.A."/>
        </authorList>
    </citation>
    <scope>NUCLEOTIDE SEQUENCE [LARGE SCALE GENOMIC DNA]</scope>
    <source>
        <strain evidence="4">Propionibacterium_australiense1</strain>
    </source>
</reference>
<proteinExistence type="predicted"/>
<feature type="compositionally biased region" description="Polar residues" evidence="1">
    <location>
        <begin position="31"/>
        <end position="47"/>
    </location>
</feature>
<accession>A0A383S8G2</accession>
<dbReference type="OrthoDB" id="3255327at2"/>
<evidence type="ECO:0000313" key="6">
    <source>
        <dbReference type="Proteomes" id="UP000279336"/>
    </source>
</evidence>
<organism evidence="4 5">
    <name type="scientific">Propionibacterium australiense</name>
    <dbReference type="NCBI Taxonomy" id="119981"/>
    <lineage>
        <taxon>Bacteria</taxon>
        <taxon>Bacillati</taxon>
        <taxon>Actinomycetota</taxon>
        <taxon>Actinomycetes</taxon>
        <taxon>Propionibacteriales</taxon>
        <taxon>Propionibacteriaceae</taxon>
        <taxon>Propionibacterium</taxon>
    </lineage>
</organism>
<evidence type="ECO:0000256" key="1">
    <source>
        <dbReference type="SAM" id="MobiDB-lite"/>
    </source>
</evidence>
<feature type="region of interest" description="Disordered" evidence="1">
    <location>
        <begin position="27"/>
        <end position="58"/>
    </location>
</feature>
<keyword evidence="2" id="KW-0732">Signal</keyword>
<evidence type="ECO:0000313" key="5">
    <source>
        <dbReference type="Proteomes" id="UP000263928"/>
    </source>
</evidence>
<dbReference type="AlphaFoldDB" id="A0A383S8G2"/>
<dbReference type="Proteomes" id="UP000279336">
    <property type="component" value="Unassembled WGS sequence"/>
</dbReference>
<dbReference type="EMBL" id="UNQJ01000011">
    <property type="protein sequence ID" value="SYZ33669.1"/>
    <property type="molecule type" value="Genomic_DNA"/>
</dbReference>
<evidence type="ECO:0000256" key="2">
    <source>
        <dbReference type="SAM" id="SignalP"/>
    </source>
</evidence>
<name>A0A383S8G2_9ACTN</name>
<feature type="signal peptide" evidence="2">
    <location>
        <begin position="1"/>
        <end position="27"/>
    </location>
</feature>
<gene>
    <name evidence="3" type="ORF">D7U36_10910</name>
    <name evidence="4" type="ORF">PROPAUS_1589</name>
</gene>
<reference evidence="3 6" key="3">
    <citation type="submission" date="2018-10" db="EMBL/GenBank/DDBJ databases">
        <title>Propionibacterium australiense Genome Sequencing and Assembly.</title>
        <authorList>
            <person name="Bernier A.-M."/>
            <person name="Bernard K."/>
        </authorList>
    </citation>
    <scope>NUCLEOTIDE SEQUENCE [LARGE SCALE GENOMIC DNA]</scope>
    <source>
        <strain evidence="3 6">NML98A078</strain>
    </source>
</reference>
<dbReference type="EMBL" id="RCIW01000017">
    <property type="protein sequence ID" value="RLP07695.1"/>
    <property type="molecule type" value="Genomic_DNA"/>
</dbReference>
<feature type="chain" id="PRO_5036333852" evidence="2">
    <location>
        <begin position="28"/>
        <end position="222"/>
    </location>
</feature>
<keyword evidence="5" id="KW-1185">Reference proteome</keyword>
<sequence>MKRQSCAASIAAALSAAALTLSMSACSTTSDTTTGSAESSQAASSPTPTVPDGYTRTEVPETGLSIAIPSSWETLTRDNVSDDALVERIAQARGMTPEALTMGLERFSLIGVDTSDTAGHAENLAAIQETDEELDGLPSEEEFTEEFLSDREIDSGEYARVTTGSGADAVRYVLTGTGGDGQKHHSALVVFKNGEHTFFAAFIDAASTSRAQELADAVIGSL</sequence>
<dbReference type="Proteomes" id="UP000263928">
    <property type="component" value="Unassembled WGS sequence"/>
</dbReference>